<organism evidence="1 2">
    <name type="scientific">Russula earlei</name>
    <dbReference type="NCBI Taxonomy" id="71964"/>
    <lineage>
        <taxon>Eukaryota</taxon>
        <taxon>Fungi</taxon>
        <taxon>Dikarya</taxon>
        <taxon>Basidiomycota</taxon>
        <taxon>Agaricomycotina</taxon>
        <taxon>Agaricomycetes</taxon>
        <taxon>Russulales</taxon>
        <taxon>Russulaceae</taxon>
        <taxon>Russula</taxon>
    </lineage>
</organism>
<dbReference type="Proteomes" id="UP001207468">
    <property type="component" value="Unassembled WGS sequence"/>
</dbReference>
<gene>
    <name evidence="1" type="ORF">F5148DRAFT_1228830</name>
</gene>
<evidence type="ECO:0000313" key="1">
    <source>
        <dbReference type="EMBL" id="KAI9454714.1"/>
    </source>
</evidence>
<protein>
    <submittedName>
        <fullName evidence="1">Uncharacterized protein</fullName>
    </submittedName>
</protein>
<name>A0ACC0TZB7_9AGAM</name>
<comment type="caution">
    <text evidence="1">The sequence shown here is derived from an EMBL/GenBank/DDBJ whole genome shotgun (WGS) entry which is preliminary data.</text>
</comment>
<accession>A0ACC0TZB7</accession>
<sequence length="562" mass="61148">MPTQFVTNIPLCRHGMRDDCPVEQCRFGRGDGPSLLYSSAPKVPALRPIRQRKRALWLSRINWACRTNGRAKRAMFSAKRPAPLTLITNCSTASLPSLPSSASVGTGQVDPLGGNGIAQAVNGLAIYQTWLESQVKAQLAKIQAMSSQFSMPIPHLDVNPFEFGSISTPVANNGPPTATMPVTTPPANRTSVSNEPMVPILPPAPRLPPAQPAPVFWKPQDTPPTIRTTATGPSVVGIPLQYFQPSLSQPPALVNAAEVVSRRPQVSSTAPKKGDMAYKTTPCRHFTLNNGWCPWGDECGFIHDPQLEWVPPSERTSGWSTPNSTNLIGSKSVLPDKTAAESLADLSRSASSNSAHCWGYIQGTCPYLDRCKYLHPQDYRNPVNIKYTPCLIWPRCGYPTVPCPLKHPQVDKLSLQPRTQRHSTPSSTTIVPQPAAAIVPRTETYSDIPQPPYSRPPSAMPVPQAFVIPHDEAYASAKWHHVPTAPSSEMFSPPPPRAAVRLRRASEDAQQDQGAMRGVHQGRVRRVSIAVHRLDTEFAGAAPKMQATKGVRGHARGKSLNL</sequence>
<reference evidence="1" key="1">
    <citation type="submission" date="2021-03" db="EMBL/GenBank/DDBJ databases">
        <title>Evolutionary priming and transition to the ectomycorrhizal habit in an iconic lineage of mushroom-forming fungi: is preadaptation a requirement?</title>
        <authorList>
            <consortium name="DOE Joint Genome Institute"/>
            <person name="Looney B.P."/>
            <person name="Miyauchi S."/>
            <person name="Morin E."/>
            <person name="Drula E."/>
            <person name="Courty P.E."/>
            <person name="Chicoki N."/>
            <person name="Fauchery L."/>
            <person name="Kohler A."/>
            <person name="Kuo A."/>
            <person name="LaButti K."/>
            <person name="Pangilinan J."/>
            <person name="Lipzen A."/>
            <person name="Riley R."/>
            <person name="Andreopoulos W."/>
            <person name="He G."/>
            <person name="Johnson J."/>
            <person name="Barry K.W."/>
            <person name="Grigoriev I.V."/>
            <person name="Nagy L."/>
            <person name="Hibbett D."/>
            <person name="Henrissat B."/>
            <person name="Matheny P.B."/>
            <person name="Labbe J."/>
            <person name="Martin A.F."/>
        </authorList>
    </citation>
    <scope>NUCLEOTIDE SEQUENCE</scope>
    <source>
        <strain evidence="1">BPL698</strain>
    </source>
</reference>
<dbReference type="EMBL" id="JAGFNK010000268">
    <property type="protein sequence ID" value="KAI9454714.1"/>
    <property type="molecule type" value="Genomic_DNA"/>
</dbReference>
<evidence type="ECO:0000313" key="2">
    <source>
        <dbReference type="Proteomes" id="UP001207468"/>
    </source>
</evidence>
<proteinExistence type="predicted"/>
<keyword evidence="2" id="KW-1185">Reference proteome</keyword>